<feature type="transmembrane region" description="Helical" evidence="6">
    <location>
        <begin position="182"/>
        <end position="204"/>
    </location>
</feature>
<dbReference type="PANTHER" id="PTHR21229">
    <property type="entry name" value="LUNG SEVEN TRANSMEMBRANE RECEPTOR"/>
    <property type="match status" value="1"/>
</dbReference>
<evidence type="ECO:0000256" key="1">
    <source>
        <dbReference type="ARBA" id="ARBA00004141"/>
    </source>
</evidence>
<feature type="transmembrane region" description="Helical" evidence="6">
    <location>
        <begin position="250"/>
        <end position="272"/>
    </location>
</feature>
<comment type="subcellular location">
    <subcellularLocation>
        <location evidence="1">Membrane</location>
        <topology evidence="1">Multi-pass membrane protein</topology>
    </subcellularLocation>
</comment>
<reference evidence="8 9" key="2">
    <citation type="submission" date="2018-10" db="EMBL/GenBank/DDBJ databases">
        <authorList>
            <consortium name="Pathogen Informatics"/>
        </authorList>
    </citation>
    <scope>NUCLEOTIDE SEQUENCE [LARGE SCALE GENOMIC DNA]</scope>
</reference>
<evidence type="ECO:0000313" key="10">
    <source>
        <dbReference type="WBParaSite" id="EVEC_0000734701-mRNA-1"/>
    </source>
</evidence>
<feature type="transmembrane region" description="Helical" evidence="6">
    <location>
        <begin position="132"/>
        <end position="154"/>
    </location>
</feature>
<dbReference type="WBParaSite" id="EVEC_0000734701-mRNA-1">
    <property type="protein sequence ID" value="EVEC_0000734701-mRNA-1"/>
    <property type="gene ID" value="EVEC_0000734701"/>
</dbReference>
<keyword evidence="9" id="KW-1185">Reference proteome</keyword>
<organism evidence="10">
    <name type="scientific">Enterobius vermicularis</name>
    <name type="common">Human pinworm</name>
    <dbReference type="NCBI Taxonomy" id="51028"/>
    <lineage>
        <taxon>Eukaryota</taxon>
        <taxon>Metazoa</taxon>
        <taxon>Ecdysozoa</taxon>
        <taxon>Nematoda</taxon>
        <taxon>Chromadorea</taxon>
        <taxon>Rhabditida</taxon>
        <taxon>Spirurina</taxon>
        <taxon>Oxyuridomorpha</taxon>
        <taxon>Oxyuroidea</taxon>
        <taxon>Oxyuridae</taxon>
        <taxon>Enterobius</taxon>
    </lineage>
</organism>
<keyword evidence="4 6" id="KW-1133">Transmembrane helix</keyword>
<feature type="transmembrane region" description="Helical" evidence="6">
    <location>
        <begin position="210"/>
        <end position="229"/>
    </location>
</feature>
<sequence>MSGIFAFAAALWIYSICQSKSTDVYRIHHLMTALVIIKSLSLFFHGVNYYFVSLYGQQREVWAIVYYVTHLLKGALLFGTIILIGTGYTFFKNFLSDRDRKLVMIVLPLQVVDNIAMIIIEESEFAEQSYQFWFQIFILIDIVCCMAIILPIIWSMRHLQEGARSDGKAAFNLEKLVLFRHFYLIVISYIYLTRVIKFFVEYVVPFDYEWISDAVVEVSTLFFFLITGHKFRPQERNPYLKLAQDVEGEAYVFTVLFKNLFLKYFGSLLSYIDVTKGFFYFQIVVAFCFTCCSICVNLFTS</sequence>
<dbReference type="InterPro" id="IPR009637">
    <property type="entry name" value="GPR107/GPR108-like"/>
</dbReference>
<proteinExistence type="predicted"/>
<accession>A0A0N4VA64</accession>
<dbReference type="OrthoDB" id="29657at2759"/>
<feature type="transmembrane region" description="Helical" evidence="6">
    <location>
        <begin position="30"/>
        <end position="52"/>
    </location>
</feature>
<dbReference type="GO" id="GO:0005794">
    <property type="term" value="C:Golgi apparatus"/>
    <property type="evidence" value="ECO:0007669"/>
    <property type="project" value="TreeGrafter"/>
</dbReference>
<keyword evidence="2 6" id="KW-0812">Transmembrane</keyword>
<reference evidence="10" key="1">
    <citation type="submission" date="2017-02" db="UniProtKB">
        <authorList>
            <consortium name="WormBaseParasite"/>
        </authorList>
    </citation>
    <scope>IDENTIFICATION</scope>
</reference>
<evidence type="ECO:0000313" key="8">
    <source>
        <dbReference type="EMBL" id="VDD92117.1"/>
    </source>
</evidence>
<evidence type="ECO:0000256" key="6">
    <source>
        <dbReference type="SAM" id="Phobius"/>
    </source>
</evidence>
<evidence type="ECO:0000256" key="3">
    <source>
        <dbReference type="ARBA" id="ARBA00022729"/>
    </source>
</evidence>
<dbReference type="AlphaFoldDB" id="A0A0N4VA64"/>
<dbReference type="EMBL" id="UXUI01008680">
    <property type="protein sequence ID" value="VDD92117.1"/>
    <property type="molecule type" value="Genomic_DNA"/>
</dbReference>
<dbReference type="PANTHER" id="PTHR21229:SF2">
    <property type="entry name" value="RE59932P"/>
    <property type="match status" value="1"/>
</dbReference>
<evidence type="ECO:0000256" key="2">
    <source>
        <dbReference type="ARBA" id="ARBA00022692"/>
    </source>
</evidence>
<protein>
    <submittedName>
        <fullName evidence="10">G protein-coupled receptor</fullName>
    </submittedName>
</protein>
<keyword evidence="5 6" id="KW-0472">Membrane</keyword>
<evidence type="ECO:0000259" key="7">
    <source>
        <dbReference type="Pfam" id="PF06814"/>
    </source>
</evidence>
<dbReference type="Proteomes" id="UP000274131">
    <property type="component" value="Unassembled WGS sequence"/>
</dbReference>
<keyword evidence="3" id="KW-0732">Signal</keyword>
<feature type="transmembrane region" description="Helical" evidence="6">
    <location>
        <begin position="278"/>
        <end position="299"/>
    </location>
</feature>
<dbReference type="Pfam" id="PF06814">
    <property type="entry name" value="GOST_TM"/>
    <property type="match status" value="1"/>
</dbReference>
<dbReference type="GO" id="GO:0016020">
    <property type="term" value="C:membrane"/>
    <property type="evidence" value="ECO:0007669"/>
    <property type="project" value="UniProtKB-SubCell"/>
</dbReference>
<evidence type="ECO:0000256" key="4">
    <source>
        <dbReference type="ARBA" id="ARBA00022989"/>
    </source>
</evidence>
<gene>
    <name evidence="8" type="ORF">EVEC_LOCUS6868</name>
</gene>
<evidence type="ECO:0000313" key="9">
    <source>
        <dbReference type="Proteomes" id="UP000274131"/>
    </source>
</evidence>
<evidence type="ECO:0000256" key="5">
    <source>
        <dbReference type="ARBA" id="ARBA00023136"/>
    </source>
</evidence>
<name>A0A0N4VA64_ENTVE</name>
<feature type="domain" description="GOST seven transmembrane" evidence="7">
    <location>
        <begin position="1"/>
        <end position="238"/>
    </location>
</feature>
<dbReference type="InterPro" id="IPR053937">
    <property type="entry name" value="GOST_TM"/>
</dbReference>
<feature type="transmembrane region" description="Helical" evidence="6">
    <location>
        <begin position="64"/>
        <end position="90"/>
    </location>
</feature>